<dbReference type="RefSeq" id="WP_242936971.1">
    <property type="nucleotide sequence ID" value="NZ_CP094326.1"/>
</dbReference>
<protein>
    <submittedName>
        <fullName evidence="1">Uncharacterized protein</fullName>
    </submittedName>
</protein>
<keyword evidence="2" id="KW-1185">Reference proteome</keyword>
<dbReference type="EMBL" id="CP094326">
    <property type="protein sequence ID" value="UNY98565.1"/>
    <property type="molecule type" value="Genomic_DNA"/>
</dbReference>
<gene>
    <name evidence="1" type="ORF">MQE36_15975</name>
</gene>
<reference evidence="1 2" key="1">
    <citation type="journal article" date="2018" name="Int. J. Syst. Evol. Microbiol.">
        <title>Zhouia spongiae sp. nov., isolated from a marine sponge.</title>
        <authorList>
            <person name="Zhuang L."/>
            <person name="Lin B."/>
            <person name="Qin F."/>
            <person name="Luo L."/>
        </authorList>
    </citation>
    <scope>NUCLEOTIDE SEQUENCE [LARGE SCALE GENOMIC DNA]</scope>
    <source>
        <strain evidence="1 2">HN-Y44</strain>
    </source>
</reference>
<evidence type="ECO:0000313" key="2">
    <source>
        <dbReference type="Proteomes" id="UP000829476"/>
    </source>
</evidence>
<evidence type="ECO:0000313" key="1">
    <source>
        <dbReference type="EMBL" id="UNY98565.1"/>
    </source>
</evidence>
<organism evidence="1 2">
    <name type="scientific">Zhouia spongiae</name>
    <dbReference type="NCBI Taxonomy" id="2202721"/>
    <lineage>
        <taxon>Bacteria</taxon>
        <taxon>Pseudomonadati</taxon>
        <taxon>Bacteroidota</taxon>
        <taxon>Flavobacteriia</taxon>
        <taxon>Flavobacteriales</taxon>
        <taxon>Flavobacteriaceae</taxon>
        <taxon>Zhouia</taxon>
    </lineage>
</organism>
<dbReference type="Proteomes" id="UP000829476">
    <property type="component" value="Chromosome"/>
</dbReference>
<proteinExistence type="predicted"/>
<accession>A0ABY3YL49</accession>
<name>A0ABY3YL49_9FLAO</name>
<sequence length="86" mass="9930">MNNYSTFASEGANELTFGTDDYGLITDLYDAKSSIYPVNMVEFATWDKDYLPDYDRPYWPAEWRKIFTANLILANLSKVEGSQELK</sequence>